<keyword evidence="2" id="KW-1185">Reference proteome</keyword>
<sequence length="147" mass="16842">MDFYETGKTISFRLPQNTPNSVIEHLNKRKNTLGRNFSREIAPLFVKAIEESLEENGEKTVSIPLPPDLTTDQINWINSCYTKTLLSQLIYHVVNKPGSPFSFGEDVPQAEKKPIEKVQEQKNNFKVNSTTSSFIQKNFLDFDDDDD</sequence>
<evidence type="ECO:0000313" key="2">
    <source>
        <dbReference type="Proteomes" id="UP000288024"/>
    </source>
</evidence>
<accession>A0A437K2X2</accession>
<proteinExistence type="predicted"/>
<comment type="caution">
    <text evidence="1">The sequence shown here is derived from an EMBL/GenBank/DDBJ whole genome shotgun (WGS) entry which is preliminary data.</text>
</comment>
<dbReference type="GeneID" id="87620596"/>
<reference evidence="1 2" key="1">
    <citation type="submission" date="2019-01" db="EMBL/GenBank/DDBJ databases">
        <title>Bacillus sp. M5HDSG1-1, whole genome shotgun sequence.</title>
        <authorList>
            <person name="Tuo L."/>
        </authorList>
    </citation>
    <scope>NUCLEOTIDE SEQUENCE [LARGE SCALE GENOMIC DNA]</scope>
    <source>
        <strain evidence="1 2">M5HDSG1-1</strain>
    </source>
</reference>
<gene>
    <name evidence="1" type="ORF">EM808_27110</name>
</gene>
<dbReference type="Proteomes" id="UP000288024">
    <property type="component" value="Unassembled WGS sequence"/>
</dbReference>
<organism evidence="1 2">
    <name type="scientific">Niallia taxi</name>
    <dbReference type="NCBI Taxonomy" id="2499688"/>
    <lineage>
        <taxon>Bacteria</taxon>
        <taxon>Bacillati</taxon>
        <taxon>Bacillota</taxon>
        <taxon>Bacilli</taxon>
        <taxon>Bacillales</taxon>
        <taxon>Bacillaceae</taxon>
        <taxon>Niallia</taxon>
    </lineage>
</organism>
<evidence type="ECO:0000313" key="1">
    <source>
        <dbReference type="EMBL" id="RVT56563.1"/>
    </source>
</evidence>
<protein>
    <submittedName>
        <fullName evidence="1">Uncharacterized protein</fullName>
    </submittedName>
</protein>
<dbReference type="AlphaFoldDB" id="A0A437K2X2"/>
<name>A0A437K2X2_9BACI</name>
<dbReference type="RefSeq" id="WP_127742766.1">
    <property type="nucleotide sequence ID" value="NZ_CAJCKN010000102.1"/>
</dbReference>
<dbReference type="EMBL" id="RZTZ01000025">
    <property type="protein sequence ID" value="RVT56563.1"/>
    <property type="molecule type" value="Genomic_DNA"/>
</dbReference>